<evidence type="ECO:0000256" key="1">
    <source>
        <dbReference type="ARBA" id="ARBA00005651"/>
    </source>
</evidence>
<accession>A0A8J7W950</accession>
<name>A0A8J7W950_9EURY</name>
<proteinExistence type="inferred from homology"/>
<reference evidence="2" key="1">
    <citation type="submission" date="2014-12" db="EMBL/GenBank/DDBJ databases">
        <authorList>
            <person name="Huang H.-H."/>
            <person name="Chen S.-C."/>
            <person name="Lai M.-C."/>
        </authorList>
    </citation>
    <scope>NUCLEOTIDE SEQUENCE</scope>
    <source>
        <strain evidence="2">K1F9705b</strain>
    </source>
</reference>
<sequence>MSEITITIPPEIVSALRLPPDGVESALHQELALALYMRGILSSGKAAALAGLKRWQWEELLVVRKVPPHYIEEDLHVDISYGSSD</sequence>
<dbReference type="Proteomes" id="UP000730161">
    <property type="component" value="Unassembled WGS sequence"/>
</dbReference>
<keyword evidence="3" id="KW-1185">Reference proteome</keyword>
<dbReference type="AlphaFoldDB" id="A0A8J7W950"/>
<dbReference type="OrthoDB" id="93800at2157"/>
<protein>
    <submittedName>
        <fullName evidence="2">Uncharacterized protein</fullName>
    </submittedName>
</protein>
<dbReference type="PANTHER" id="PTHR37525">
    <property type="entry name" value="UPF0175 PROTEIN SSL1255"/>
    <property type="match status" value="1"/>
</dbReference>
<dbReference type="InterPro" id="IPR052264">
    <property type="entry name" value="UPF0175_domain"/>
</dbReference>
<evidence type="ECO:0000313" key="2">
    <source>
        <dbReference type="EMBL" id="MBR1369788.1"/>
    </source>
</evidence>
<evidence type="ECO:0000313" key="3">
    <source>
        <dbReference type="Proteomes" id="UP000730161"/>
    </source>
</evidence>
<comment type="caution">
    <text evidence="2">The sequence shown here is derived from an EMBL/GenBank/DDBJ whole genome shotgun (WGS) entry which is preliminary data.</text>
</comment>
<dbReference type="EMBL" id="JWHL01000020">
    <property type="protein sequence ID" value="MBR1369788.1"/>
    <property type="molecule type" value="Genomic_DNA"/>
</dbReference>
<dbReference type="RefSeq" id="WP_211531536.1">
    <property type="nucleotide sequence ID" value="NZ_JWHL01000020.1"/>
</dbReference>
<dbReference type="PANTHER" id="PTHR37525:SF1">
    <property type="entry name" value="UPF0175 PROTEIN SSL1255"/>
    <property type="match status" value="1"/>
</dbReference>
<dbReference type="Pfam" id="PF03683">
    <property type="entry name" value="UPF0175"/>
    <property type="match status" value="1"/>
</dbReference>
<comment type="similarity">
    <text evidence="1">Belongs to the UPF0175 family.</text>
</comment>
<dbReference type="InterPro" id="IPR005368">
    <property type="entry name" value="UPF0175"/>
</dbReference>
<organism evidence="2 3">
    <name type="scientific">Methanocalculus chunghsingensis</name>
    <dbReference type="NCBI Taxonomy" id="156457"/>
    <lineage>
        <taxon>Archaea</taxon>
        <taxon>Methanobacteriati</taxon>
        <taxon>Methanobacteriota</taxon>
        <taxon>Stenosarchaea group</taxon>
        <taxon>Methanomicrobia</taxon>
        <taxon>Methanomicrobiales</taxon>
        <taxon>Methanocalculaceae</taxon>
        <taxon>Methanocalculus</taxon>
    </lineage>
</organism>
<gene>
    <name evidence="2" type="ORF">RJ53_10005</name>
</gene>